<accession>A0A3D3R936</accession>
<protein>
    <submittedName>
        <fullName evidence="1">Uncharacterized protein</fullName>
    </submittedName>
</protein>
<gene>
    <name evidence="1" type="ORF">DIT97_20795</name>
</gene>
<organism evidence="1 2">
    <name type="scientific">Gimesia maris</name>
    <dbReference type="NCBI Taxonomy" id="122"/>
    <lineage>
        <taxon>Bacteria</taxon>
        <taxon>Pseudomonadati</taxon>
        <taxon>Planctomycetota</taxon>
        <taxon>Planctomycetia</taxon>
        <taxon>Planctomycetales</taxon>
        <taxon>Planctomycetaceae</taxon>
        <taxon>Gimesia</taxon>
    </lineage>
</organism>
<evidence type="ECO:0000313" key="2">
    <source>
        <dbReference type="Proteomes" id="UP000263642"/>
    </source>
</evidence>
<dbReference type="EMBL" id="DQAY01000126">
    <property type="protein sequence ID" value="HCO25335.1"/>
    <property type="molecule type" value="Genomic_DNA"/>
</dbReference>
<name>A0A3D3R936_9PLAN</name>
<sequence length="125" mass="14844">MKVQQFLEHHGIKENPFGQEDAQSDHVFKEFCLNGTHHPVWDKIFSNPTNPSTSVVFGEKGAGKTAIRMQMIEQLQKHNTSHPENRVLVIEYDDFNPFLDCFRERYSGRNRRPERLLSHWRLWDH</sequence>
<reference evidence="1 2" key="1">
    <citation type="journal article" date="2018" name="Nat. Biotechnol.">
        <title>A standardized bacterial taxonomy based on genome phylogeny substantially revises the tree of life.</title>
        <authorList>
            <person name="Parks D.H."/>
            <person name="Chuvochina M."/>
            <person name="Waite D.W."/>
            <person name="Rinke C."/>
            <person name="Skarshewski A."/>
            <person name="Chaumeil P.A."/>
            <person name="Hugenholtz P."/>
        </authorList>
    </citation>
    <scope>NUCLEOTIDE SEQUENCE [LARGE SCALE GENOMIC DNA]</scope>
    <source>
        <strain evidence="1">UBA9375</strain>
    </source>
</reference>
<dbReference type="Proteomes" id="UP000263642">
    <property type="component" value="Unassembled WGS sequence"/>
</dbReference>
<proteinExistence type="predicted"/>
<comment type="caution">
    <text evidence="1">The sequence shown here is derived from an EMBL/GenBank/DDBJ whole genome shotgun (WGS) entry which is preliminary data.</text>
</comment>
<feature type="non-terminal residue" evidence="1">
    <location>
        <position position="125"/>
    </location>
</feature>
<evidence type="ECO:0000313" key="1">
    <source>
        <dbReference type="EMBL" id="HCO25335.1"/>
    </source>
</evidence>
<dbReference type="AlphaFoldDB" id="A0A3D3R936"/>